<gene>
    <name evidence="2" type="ORF">B0I35DRAFT_437269</name>
</gene>
<keyword evidence="1" id="KW-0732">Signal</keyword>
<dbReference type="EMBL" id="JAGPNK010000010">
    <property type="protein sequence ID" value="KAH7312550.1"/>
    <property type="molecule type" value="Genomic_DNA"/>
</dbReference>
<proteinExistence type="predicted"/>
<dbReference type="Proteomes" id="UP000813444">
    <property type="component" value="Unassembled WGS sequence"/>
</dbReference>
<comment type="caution">
    <text evidence="2">The sequence shown here is derived from an EMBL/GenBank/DDBJ whole genome shotgun (WGS) entry which is preliminary data.</text>
</comment>
<sequence length="179" mass="18619">MHPYHLLATALGLARLSSARSSLGLTCGSNIPSCPLGFSCVPAASSCTNLATCPGRCVPTPFAMVVANEPGRTPKASTTCSTSPPSETAVPERNEYPFCGGFTPTPPPPCPAGTLCMADTRYIQWELIADLPGICVPNDVEACGGPNNLGCSRGYQCYEDPRSDCDPSMEGAMCHGICL</sequence>
<organism evidence="2 3">
    <name type="scientific">Stachybotrys elegans</name>
    <dbReference type="NCBI Taxonomy" id="80388"/>
    <lineage>
        <taxon>Eukaryota</taxon>
        <taxon>Fungi</taxon>
        <taxon>Dikarya</taxon>
        <taxon>Ascomycota</taxon>
        <taxon>Pezizomycotina</taxon>
        <taxon>Sordariomycetes</taxon>
        <taxon>Hypocreomycetidae</taxon>
        <taxon>Hypocreales</taxon>
        <taxon>Stachybotryaceae</taxon>
        <taxon>Stachybotrys</taxon>
    </lineage>
</organism>
<evidence type="ECO:0000313" key="3">
    <source>
        <dbReference type="Proteomes" id="UP000813444"/>
    </source>
</evidence>
<accession>A0A8K0SR22</accession>
<feature type="signal peptide" evidence="1">
    <location>
        <begin position="1"/>
        <end position="19"/>
    </location>
</feature>
<name>A0A8K0SR22_9HYPO</name>
<evidence type="ECO:0000313" key="2">
    <source>
        <dbReference type="EMBL" id="KAH7312550.1"/>
    </source>
</evidence>
<reference evidence="2" key="1">
    <citation type="journal article" date="2021" name="Nat. Commun.">
        <title>Genetic determinants of endophytism in the Arabidopsis root mycobiome.</title>
        <authorList>
            <person name="Mesny F."/>
            <person name="Miyauchi S."/>
            <person name="Thiergart T."/>
            <person name="Pickel B."/>
            <person name="Atanasova L."/>
            <person name="Karlsson M."/>
            <person name="Huettel B."/>
            <person name="Barry K.W."/>
            <person name="Haridas S."/>
            <person name="Chen C."/>
            <person name="Bauer D."/>
            <person name="Andreopoulos W."/>
            <person name="Pangilinan J."/>
            <person name="LaButti K."/>
            <person name="Riley R."/>
            <person name="Lipzen A."/>
            <person name="Clum A."/>
            <person name="Drula E."/>
            <person name="Henrissat B."/>
            <person name="Kohler A."/>
            <person name="Grigoriev I.V."/>
            <person name="Martin F.M."/>
            <person name="Hacquard S."/>
        </authorList>
    </citation>
    <scope>NUCLEOTIDE SEQUENCE</scope>
    <source>
        <strain evidence="2">MPI-CAGE-CH-0235</strain>
    </source>
</reference>
<evidence type="ECO:0008006" key="4">
    <source>
        <dbReference type="Google" id="ProtNLM"/>
    </source>
</evidence>
<protein>
    <recommendedName>
        <fullName evidence="4">Chitin-binding type-2 domain-containing protein</fullName>
    </recommendedName>
</protein>
<feature type="chain" id="PRO_5035448021" description="Chitin-binding type-2 domain-containing protein" evidence="1">
    <location>
        <begin position="20"/>
        <end position="179"/>
    </location>
</feature>
<dbReference type="AlphaFoldDB" id="A0A8K0SR22"/>
<evidence type="ECO:0000256" key="1">
    <source>
        <dbReference type="SAM" id="SignalP"/>
    </source>
</evidence>
<keyword evidence="3" id="KW-1185">Reference proteome</keyword>